<dbReference type="Proteomes" id="UP000184520">
    <property type="component" value="Unassembled WGS sequence"/>
</dbReference>
<feature type="transmembrane region" description="Helical" evidence="5">
    <location>
        <begin position="412"/>
        <end position="430"/>
    </location>
</feature>
<keyword evidence="3 5" id="KW-1133">Transmembrane helix</keyword>
<feature type="transmembrane region" description="Helical" evidence="5">
    <location>
        <begin position="263"/>
        <end position="281"/>
    </location>
</feature>
<feature type="transmembrane region" description="Helical" evidence="5">
    <location>
        <begin position="176"/>
        <end position="197"/>
    </location>
</feature>
<keyword evidence="4 5" id="KW-0472">Membrane</keyword>
<evidence type="ECO:0000256" key="2">
    <source>
        <dbReference type="ARBA" id="ARBA00022692"/>
    </source>
</evidence>
<dbReference type="GO" id="GO:0016874">
    <property type="term" value="F:ligase activity"/>
    <property type="evidence" value="ECO:0007669"/>
    <property type="project" value="UniProtKB-KW"/>
</dbReference>
<protein>
    <submittedName>
        <fullName evidence="7">O-antigen ligase</fullName>
    </submittedName>
</protein>
<dbReference type="PANTHER" id="PTHR37422:SF13">
    <property type="entry name" value="LIPOPOLYSACCHARIDE BIOSYNTHESIS PROTEIN PA4999-RELATED"/>
    <property type="match status" value="1"/>
</dbReference>
<accession>A0A1M5R449</accession>
<dbReference type="InterPro" id="IPR007016">
    <property type="entry name" value="O-antigen_ligase-rel_domated"/>
</dbReference>
<dbReference type="STRING" id="634436.SAMN05216361_4037"/>
<keyword evidence="7" id="KW-0436">Ligase</keyword>
<reference evidence="8" key="1">
    <citation type="submission" date="2016-11" db="EMBL/GenBank/DDBJ databases">
        <authorList>
            <person name="Varghese N."/>
            <person name="Submissions S."/>
        </authorList>
    </citation>
    <scope>NUCLEOTIDE SEQUENCE [LARGE SCALE GENOMIC DNA]</scope>
    <source>
        <strain evidence="8">CGMCC 1.8995</strain>
    </source>
</reference>
<feature type="domain" description="O-antigen ligase-related" evidence="6">
    <location>
        <begin position="273"/>
        <end position="420"/>
    </location>
</feature>
<dbReference type="RefSeq" id="WP_073324984.1">
    <property type="nucleotide sequence ID" value="NZ_FQWD01000007.1"/>
</dbReference>
<evidence type="ECO:0000313" key="7">
    <source>
        <dbReference type="EMBL" id="SHH21185.1"/>
    </source>
</evidence>
<dbReference type="InterPro" id="IPR051533">
    <property type="entry name" value="WaaL-like"/>
</dbReference>
<evidence type="ECO:0000256" key="4">
    <source>
        <dbReference type="ARBA" id="ARBA00023136"/>
    </source>
</evidence>
<dbReference type="GO" id="GO:0016020">
    <property type="term" value="C:membrane"/>
    <property type="evidence" value="ECO:0007669"/>
    <property type="project" value="UniProtKB-SubCell"/>
</dbReference>
<comment type="subcellular location">
    <subcellularLocation>
        <location evidence="1">Membrane</location>
        <topology evidence="1">Multi-pass membrane protein</topology>
    </subcellularLocation>
</comment>
<feature type="transmembrane region" description="Helical" evidence="5">
    <location>
        <begin position="472"/>
        <end position="488"/>
    </location>
</feature>
<dbReference type="Pfam" id="PF04932">
    <property type="entry name" value="Wzy_C"/>
    <property type="match status" value="1"/>
</dbReference>
<evidence type="ECO:0000256" key="5">
    <source>
        <dbReference type="SAM" id="Phobius"/>
    </source>
</evidence>
<organism evidence="7 8">
    <name type="scientific">Marisediminitalea aggregata</name>
    <dbReference type="NCBI Taxonomy" id="634436"/>
    <lineage>
        <taxon>Bacteria</taxon>
        <taxon>Pseudomonadati</taxon>
        <taxon>Pseudomonadota</taxon>
        <taxon>Gammaproteobacteria</taxon>
        <taxon>Alteromonadales</taxon>
        <taxon>Alteromonadaceae</taxon>
        <taxon>Marisediminitalea</taxon>
    </lineage>
</organism>
<feature type="transmembrane region" description="Helical" evidence="5">
    <location>
        <begin position="287"/>
        <end position="304"/>
    </location>
</feature>
<feature type="transmembrane region" description="Helical" evidence="5">
    <location>
        <begin position="60"/>
        <end position="81"/>
    </location>
</feature>
<evidence type="ECO:0000259" key="6">
    <source>
        <dbReference type="Pfam" id="PF04932"/>
    </source>
</evidence>
<dbReference type="PANTHER" id="PTHR37422">
    <property type="entry name" value="TEICHURONIC ACID BIOSYNTHESIS PROTEIN TUAE"/>
    <property type="match status" value="1"/>
</dbReference>
<evidence type="ECO:0000256" key="3">
    <source>
        <dbReference type="ARBA" id="ARBA00022989"/>
    </source>
</evidence>
<feature type="transmembrane region" description="Helical" evidence="5">
    <location>
        <begin position="240"/>
        <end position="258"/>
    </location>
</feature>
<name>A0A1M5R449_9ALTE</name>
<feature type="transmembrane region" description="Helical" evidence="5">
    <location>
        <begin position="12"/>
        <end position="30"/>
    </location>
</feature>
<proteinExistence type="predicted"/>
<dbReference type="AlphaFoldDB" id="A0A1M5R449"/>
<sequence>MKSALLKRQAAIVAIVLFFAILAAAASILLINGDKLVKVAVVGGIFFPLVLYLSGNPRLFFLVGLVLAAPLGLSINFKTLIHIGGAPSYSVDLADFFLFPLVIFQIRDVIIGHYRDWSFPSINYWWLGLICLGLLNIAMGPLRHLPGFEVMRMVKCMILFVVVVNECKRIKQINYVVIALAAGMCLQVAVGVAQFLLKRSLGLQALGEASSEATKGANLGVYLTENAVYRIGALMGHPNLLSAYLALLLPIFIALFFCHYKRWVKGVLALVIAGGLMALVFTLSRSGWISFAAAFLMLITLSAFDGHIRSKYRAIRVFMIAGTVVAGLAVSGPIIQRITKSDAGAVDFRFEFMVVAVKMVEAKPLLGFGLNTFVYHMAPYTKYQNAAGLQKVFGEHWPAVHNTYLLVWSEQGTLGLVFFIGFLIHVFKIYRQNRRYRVNEFTHALNLGIMCGFVAILIDGMASFFIRVPAPGRVFWIVMALLVAINIWNRRNYRARLIAAQRAAIREGLDDKQK</sequence>
<feature type="transmembrane region" description="Helical" evidence="5">
    <location>
        <begin position="36"/>
        <end position="53"/>
    </location>
</feature>
<keyword evidence="8" id="KW-1185">Reference proteome</keyword>
<feature type="transmembrane region" description="Helical" evidence="5">
    <location>
        <begin position="442"/>
        <end position="466"/>
    </location>
</feature>
<keyword evidence="2 5" id="KW-0812">Transmembrane</keyword>
<evidence type="ECO:0000256" key="1">
    <source>
        <dbReference type="ARBA" id="ARBA00004141"/>
    </source>
</evidence>
<gene>
    <name evidence="7" type="ORF">SAMN05216361_4037</name>
</gene>
<dbReference type="OrthoDB" id="871774at2"/>
<dbReference type="EMBL" id="FQWD01000007">
    <property type="protein sequence ID" value="SHH21185.1"/>
    <property type="molecule type" value="Genomic_DNA"/>
</dbReference>
<evidence type="ECO:0000313" key="8">
    <source>
        <dbReference type="Proteomes" id="UP000184520"/>
    </source>
</evidence>
<feature type="transmembrane region" description="Helical" evidence="5">
    <location>
        <begin position="122"/>
        <end position="139"/>
    </location>
</feature>
<feature type="transmembrane region" description="Helical" evidence="5">
    <location>
        <begin position="316"/>
        <end position="335"/>
    </location>
</feature>